<feature type="domain" description="N-acetyltransferase" evidence="3">
    <location>
        <begin position="12"/>
        <end position="176"/>
    </location>
</feature>
<evidence type="ECO:0000313" key="5">
    <source>
        <dbReference type="Proteomes" id="UP000223527"/>
    </source>
</evidence>
<dbReference type="InterPro" id="IPR016181">
    <property type="entry name" value="Acyl_CoA_acyltransferase"/>
</dbReference>
<evidence type="ECO:0000256" key="1">
    <source>
        <dbReference type="ARBA" id="ARBA00022679"/>
    </source>
</evidence>
<dbReference type="EMBL" id="PDNU01000021">
    <property type="protein sequence ID" value="PHK94713.1"/>
    <property type="molecule type" value="Genomic_DNA"/>
</dbReference>
<dbReference type="OrthoDB" id="5459937at2"/>
<dbReference type="RefSeq" id="WP_099095846.1">
    <property type="nucleotide sequence ID" value="NZ_PDNU01000021.1"/>
</dbReference>
<reference evidence="4 5" key="1">
    <citation type="submission" date="2017-10" db="EMBL/GenBank/DDBJ databases">
        <authorList>
            <person name="Banno H."/>
            <person name="Chua N.-H."/>
        </authorList>
    </citation>
    <scope>NUCLEOTIDE SEQUENCE [LARGE SCALE GENOMIC DNA]</scope>
    <source>
        <strain evidence="4 5">YW11</strain>
    </source>
</reference>
<dbReference type="Gene3D" id="3.40.630.30">
    <property type="match status" value="1"/>
</dbReference>
<dbReference type="SUPFAM" id="SSF55729">
    <property type="entry name" value="Acyl-CoA N-acyltransferases (Nat)"/>
    <property type="match status" value="1"/>
</dbReference>
<dbReference type="Pfam" id="PF00583">
    <property type="entry name" value="Acetyltransf_1"/>
    <property type="match status" value="1"/>
</dbReference>
<dbReference type="PROSITE" id="PS51186">
    <property type="entry name" value="GNAT"/>
    <property type="match status" value="1"/>
</dbReference>
<evidence type="ECO:0000259" key="3">
    <source>
        <dbReference type="PROSITE" id="PS51186"/>
    </source>
</evidence>
<name>A0A2C7AAN9_9PROT</name>
<dbReference type="PANTHER" id="PTHR43072:SF23">
    <property type="entry name" value="UPF0039 PROTEIN C11D3.02C"/>
    <property type="match status" value="1"/>
</dbReference>
<keyword evidence="2" id="KW-0012">Acyltransferase</keyword>
<organism evidence="4 5">
    <name type="scientific">Teichococcus rhizosphaerae</name>
    <dbReference type="NCBI Taxonomy" id="1335062"/>
    <lineage>
        <taxon>Bacteria</taxon>
        <taxon>Pseudomonadati</taxon>
        <taxon>Pseudomonadota</taxon>
        <taxon>Alphaproteobacteria</taxon>
        <taxon>Acetobacterales</taxon>
        <taxon>Roseomonadaceae</taxon>
        <taxon>Roseomonas</taxon>
    </lineage>
</organism>
<dbReference type="InterPro" id="IPR000182">
    <property type="entry name" value="GNAT_dom"/>
</dbReference>
<dbReference type="AlphaFoldDB" id="A0A2C7AAN9"/>
<dbReference type="Proteomes" id="UP000223527">
    <property type="component" value="Unassembled WGS sequence"/>
</dbReference>
<keyword evidence="5" id="KW-1185">Reference proteome</keyword>
<keyword evidence="1 4" id="KW-0808">Transferase</keyword>
<proteinExistence type="predicted"/>
<sequence>MSSTGTPPPCLARIVPAAERHLPAMVAIFNDIVAHTDAVYTEVPDTLEQRAEWHAQRRARGYPVLVALAPDEAVLGFASFQDFRPAWPGFRHSIEHSVHLRADARGRGLGGALLAALEEAAHGLRKRAMIASIDGGNLRSIRMHERRGFARVALMPRVACKGGRWLDLVLMQKLLGEGPPP</sequence>
<accession>A0A2C7AAN9</accession>
<dbReference type="PANTHER" id="PTHR43072">
    <property type="entry name" value="N-ACETYLTRANSFERASE"/>
    <property type="match status" value="1"/>
</dbReference>
<dbReference type="GO" id="GO:0016747">
    <property type="term" value="F:acyltransferase activity, transferring groups other than amino-acyl groups"/>
    <property type="evidence" value="ECO:0007669"/>
    <property type="project" value="InterPro"/>
</dbReference>
<comment type="caution">
    <text evidence="4">The sequence shown here is derived from an EMBL/GenBank/DDBJ whole genome shotgun (WGS) entry which is preliminary data.</text>
</comment>
<evidence type="ECO:0000313" key="4">
    <source>
        <dbReference type="EMBL" id="PHK94713.1"/>
    </source>
</evidence>
<protein>
    <submittedName>
        <fullName evidence="4">GNAT family N-acetyltransferase</fullName>
    </submittedName>
</protein>
<gene>
    <name evidence="4" type="ORF">CR162_12380</name>
</gene>
<evidence type="ECO:0000256" key="2">
    <source>
        <dbReference type="ARBA" id="ARBA00023315"/>
    </source>
</evidence>